<dbReference type="PRINTS" id="PR00046">
    <property type="entry name" value="SIGMA70FCT"/>
</dbReference>
<dbReference type="InterPro" id="IPR000943">
    <property type="entry name" value="RNA_pol_sigma70"/>
</dbReference>
<evidence type="ECO:0000313" key="10">
    <source>
        <dbReference type="Proteomes" id="UP000243745"/>
    </source>
</evidence>
<dbReference type="CDD" id="cd06171">
    <property type="entry name" value="Sigma70_r4"/>
    <property type="match status" value="1"/>
</dbReference>
<keyword evidence="2" id="KW-0731">Sigma factor</keyword>
<organism evidence="9 10">
    <name type="scientific">Ruminobacter amylophilus</name>
    <dbReference type="NCBI Taxonomy" id="867"/>
    <lineage>
        <taxon>Bacteria</taxon>
        <taxon>Pseudomonadati</taxon>
        <taxon>Pseudomonadota</taxon>
        <taxon>Gammaproteobacteria</taxon>
        <taxon>Aeromonadales</taxon>
        <taxon>Succinivibrionaceae</taxon>
        <taxon>Ruminobacter</taxon>
    </lineage>
</organism>
<proteinExistence type="predicted"/>
<feature type="domain" description="RNA polymerase sigma-70 region 4" evidence="7">
    <location>
        <begin position="468"/>
        <end position="520"/>
    </location>
</feature>
<dbReference type="Pfam" id="PF04539">
    <property type="entry name" value="Sigma70_r3"/>
    <property type="match status" value="1"/>
</dbReference>
<dbReference type="EMBL" id="FOXF01000001">
    <property type="protein sequence ID" value="SFO96837.1"/>
    <property type="molecule type" value="Genomic_DNA"/>
</dbReference>
<dbReference type="InterPro" id="IPR007631">
    <property type="entry name" value="RNA_pol_sigma_70_non-ess"/>
</dbReference>
<feature type="domain" description="RNA polymerase sigma-70 region 2" evidence="6">
    <location>
        <begin position="297"/>
        <end position="361"/>
    </location>
</feature>
<dbReference type="GO" id="GO:0006352">
    <property type="term" value="P:DNA-templated transcription initiation"/>
    <property type="evidence" value="ECO:0007669"/>
    <property type="project" value="InterPro"/>
</dbReference>
<dbReference type="InterPro" id="IPR036388">
    <property type="entry name" value="WH-like_DNA-bd_sf"/>
</dbReference>
<dbReference type="SUPFAM" id="SSF88946">
    <property type="entry name" value="Sigma2 domain of RNA polymerase sigma factors"/>
    <property type="match status" value="1"/>
</dbReference>
<dbReference type="PANTHER" id="PTHR30603">
    <property type="entry name" value="RNA POLYMERASE SIGMA FACTOR RPO"/>
    <property type="match status" value="1"/>
</dbReference>
<dbReference type="InterPro" id="IPR007630">
    <property type="entry name" value="RNA_pol_sigma70_r4"/>
</dbReference>
<dbReference type="SUPFAM" id="SSF88659">
    <property type="entry name" value="Sigma3 and sigma4 domains of RNA polymerase sigma factors"/>
    <property type="match status" value="2"/>
</dbReference>
<evidence type="ECO:0000256" key="1">
    <source>
        <dbReference type="ARBA" id="ARBA00023015"/>
    </source>
</evidence>
<evidence type="ECO:0000259" key="8">
    <source>
        <dbReference type="Pfam" id="PF04546"/>
    </source>
</evidence>
<dbReference type="Gene3D" id="1.10.601.10">
    <property type="entry name" value="RNA Polymerase Primary Sigma Factor"/>
    <property type="match status" value="1"/>
</dbReference>
<gene>
    <name evidence="9" type="ORF">SAMN02910344_00036</name>
</gene>
<keyword evidence="4" id="KW-0804">Transcription</keyword>
<evidence type="ECO:0000259" key="6">
    <source>
        <dbReference type="Pfam" id="PF04542"/>
    </source>
</evidence>
<evidence type="ECO:0000313" key="9">
    <source>
        <dbReference type="EMBL" id="SFO96837.1"/>
    </source>
</evidence>
<dbReference type="Pfam" id="PF04546">
    <property type="entry name" value="Sigma70_ner"/>
    <property type="match status" value="1"/>
</dbReference>
<protein>
    <submittedName>
        <fullName evidence="9">RNA polymerase primary sigma factor</fullName>
    </submittedName>
</protein>
<dbReference type="Gene3D" id="1.10.10.10">
    <property type="entry name" value="Winged helix-like DNA-binding domain superfamily/Winged helix DNA-binding domain"/>
    <property type="match status" value="2"/>
</dbReference>
<dbReference type="Proteomes" id="UP000243745">
    <property type="component" value="Unassembled WGS sequence"/>
</dbReference>
<dbReference type="PANTHER" id="PTHR30603:SF47">
    <property type="entry name" value="RNA POLYMERASE SIGMA FACTOR SIGD, CHLOROPLASTIC"/>
    <property type="match status" value="1"/>
</dbReference>
<keyword evidence="3" id="KW-0238">DNA-binding</keyword>
<feature type="domain" description="RNA polymerase sigma factor 70 non-essential" evidence="8">
    <location>
        <begin position="72"/>
        <end position="201"/>
    </location>
</feature>
<evidence type="ECO:0000259" key="7">
    <source>
        <dbReference type="Pfam" id="PF04545"/>
    </source>
</evidence>
<evidence type="ECO:0000259" key="5">
    <source>
        <dbReference type="Pfam" id="PF04539"/>
    </source>
</evidence>
<sequence>MATTNSNDINISPSLYYRLRDEKLLNPKEEQKLAEIIKDSNRNICSFIAEAIFIVKFILDKYDAMLAASDRNDKEDGKILIEKLIIGFTETDARVSVKKSENKYDETGDSAEIVIPGNELQETAPRKFAELRELYGKTVKSIKTKGKQDESTINLQKQLRDLISTFIFTPSLFNEIIAHINLQFSRVLEICHCFREILIDKLKTGTRNFKSMNLNRNLKNVSVPKETLYWIESMDDLPGKTLSRLEKFPEMARAVKNSLHKLKQLERFTFHDIADIINIYNNIKKEFSRGIEARNIMIQANIRLVMYEARKFNKDDETFNDLTQYGILGLIRAIEKFDYTMGFKLSTYATCWIKQYMNRALNNDFKSIRLPANKEEKLKKIKRFSVDFYKKNGRDPKNTEIAEALNISANEVSKLKFYAVPTISLNESVNHENNGDELYIENVYHVDDQETPEDSVETQNMNESISNALEILPAQERDVLRRRFGIGKFDPQTLDEIAKLYGVKAERIRQIEEQALRRLKTNSRFEFLRDWIGSIK</sequence>
<name>A0A662ZDU6_9GAMM</name>
<dbReference type="InterPro" id="IPR007627">
    <property type="entry name" value="RNA_pol_sigma70_r2"/>
</dbReference>
<dbReference type="RefSeq" id="WP_093139806.1">
    <property type="nucleotide sequence ID" value="NZ_FOXF01000001.1"/>
</dbReference>
<dbReference type="GO" id="GO:0016987">
    <property type="term" value="F:sigma factor activity"/>
    <property type="evidence" value="ECO:0007669"/>
    <property type="project" value="UniProtKB-KW"/>
</dbReference>
<dbReference type="Pfam" id="PF04545">
    <property type="entry name" value="Sigma70_r4"/>
    <property type="match status" value="1"/>
</dbReference>
<keyword evidence="10" id="KW-1185">Reference proteome</keyword>
<accession>A0A662ZDU6</accession>
<dbReference type="OrthoDB" id="9809557at2"/>
<dbReference type="InterPro" id="IPR013325">
    <property type="entry name" value="RNA_pol_sigma_r2"/>
</dbReference>
<feature type="domain" description="RNA polymerase sigma-70 region 3" evidence="5">
    <location>
        <begin position="376"/>
        <end position="453"/>
    </location>
</feature>
<dbReference type="InterPro" id="IPR014284">
    <property type="entry name" value="RNA_pol_sigma-70_dom"/>
</dbReference>
<keyword evidence="1" id="KW-0805">Transcription regulation</keyword>
<dbReference type="InterPro" id="IPR013324">
    <property type="entry name" value="RNA_pol_sigma_r3/r4-like"/>
</dbReference>
<dbReference type="InterPro" id="IPR007624">
    <property type="entry name" value="RNA_pol_sigma70_r3"/>
</dbReference>
<dbReference type="AlphaFoldDB" id="A0A662ZDU6"/>
<evidence type="ECO:0000256" key="3">
    <source>
        <dbReference type="ARBA" id="ARBA00023125"/>
    </source>
</evidence>
<evidence type="ECO:0000256" key="4">
    <source>
        <dbReference type="ARBA" id="ARBA00023163"/>
    </source>
</evidence>
<dbReference type="Pfam" id="PF04542">
    <property type="entry name" value="Sigma70_r2"/>
    <property type="match status" value="1"/>
</dbReference>
<dbReference type="GO" id="GO:0003677">
    <property type="term" value="F:DNA binding"/>
    <property type="evidence" value="ECO:0007669"/>
    <property type="project" value="UniProtKB-KW"/>
</dbReference>
<evidence type="ECO:0000256" key="2">
    <source>
        <dbReference type="ARBA" id="ARBA00023082"/>
    </source>
</evidence>
<dbReference type="InterPro" id="IPR050239">
    <property type="entry name" value="Sigma-70_RNA_pol_init_factors"/>
</dbReference>
<reference evidence="9 10" key="1">
    <citation type="submission" date="2016-10" db="EMBL/GenBank/DDBJ databases">
        <authorList>
            <person name="Varghese N."/>
            <person name="Submissions S."/>
        </authorList>
    </citation>
    <scope>NUCLEOTIDE SEQUENCE [LARGE SCALE GENOMIC DNA]</scope>
    <source>
        <strain evidence="9 10">DSM 1361</strain>
    </source>
</reference>
<dbReference type="NCBIfam" id="TIGR02937">
    <property type="entry name" value="sigma70-ECF"/>
    <property type="match status" value="1"/>
</dbReference>